<evidence type="ECO:0000256" key="2">
    <source>
        <dbReference type="ARBA" id="ARBA00022723"/>
    </source>
</evidence>
<evidence type="ECO:0000256" key="4">
    <source>
        <dbReference type="ARBA" id="ARBA00022833"/>
    </source>
</evidence>
<evidence type="ECO:0000259" key="9">
    <source>
        <dbReference type="Pfam" id="PF04909"/>
    </source>
</evidence>
<dbReference type="EC" id="4.1.1.52" evidence="7"/>
<dbReference type="GO" id="GO:0019748">
    <property type="term" value="P:secondary metabolic process"/>
    <property type="evidence" value="ECO:0007669"/>
    <property type="project" value="TreeGrafter"/>
</dbReference>
<dbReference type="InterPro" id="IPR032465">
    <property type="entry name" value="ACMSD"/>
</dbReference>
<comment type="similarity">
    <text evidence="1">Belongs to the metallo-dependent hydrolases superfamily. ACMSD family.</text>
</comment>
<dbReference type="PANTHER" id="PTHR21240">
    <property type="entry name" value="2-AMINO-3-CARBOXYLMUCONATE-6-SEMIALDEHYDE DECARBOXYLASE"/>
    <property type="match status" value="1"/>
</dbReference>
<protein>
    <recommendedName>
        <fullName evidence="7">6-methylsalicylate decarboxylase</fullName>
        <ecNumber evidence="7">4.1.1.52</ecNumber>
    </recommendedName>
</protein>
<sequence length="302" mass="33747">MSIRIMCPRSGGDWSEEAHLDLMRQANISKSIISITSPGTYLIPGDYLHARRLSRRCNEFAAALQRRQPESFGFWASLPLPDVQGSLDELAYALDYLDADGVVVFTNSHGVYLGDETLEPVFRELDRRNATVFVHPTSPCFHDSNGGLRSAAPLLQYPNPLFEFFFDTARAVINLFLSGTMSHFPSITYIVSHAGGALPPTIERFTQFSTSINITSDMVKQTFARQFYFDLAGFAFPDQIYGLLRYVNASRIMYGSDYPFTSAPRVLSIAETIHEDIGMAFPDPLDRGDIFNGNAQRMLARG</sequence>
<dbReference type="InterPro" id="IPR032466">
    <property type="entry name" value="Metal_Hydrolase"/>
</dbReference>
<evidence type="ECO:0000256" key="6">
    <source>
        <dbReference type="ARBA" id="ARBA00036832"/>
    </source>
</evidence>
<dbReference type="Gene3D" id="3.20.20.140">
    <property type="entry name" value="Metal-dependent hydrolases"/>
    <property type="match status" value="1"/>
</dbReference>
<evidence type="ECO:0000256" key="3">
    <source>
        <dbReference type="ARBA" id="ARBA00022793"/>
    </source>
</evidence>
<keyword evidence="4" id="KW-0862">Zinc</keyword>
<dbReference type="InterPro" id="IPR006680">
    <property type="entry name" value="Amidohydro-rel"/>
</dbReference>
<proteinExistence type="inferred from homology"/>
<dbReference type="SUPFAM" id="SSF51556">
    <property type="entry name" value="Metallo-dependent hydrolases"/>
    <property type="match status" value="1"/>
</dbReference>
<evidence type="ECO:0000256" key="8">
    <source>
        <dbReference type="RuleBase" id="RU366045"/>
    </source>
</evidence>
<dbReference type="PANTHER" id="PTHR21240:SF29">
    <property type="entry name" value="AMIDOHYDROLASE-RELATED DOMAIN-CONTAINING PROTEIN"/>
    <property type="match status" value="1"/>
</dbReference>
<dbReference type="GO" id="GO:0005829">
    <property type="term" value="C:cytosol"/>
    <property type="evidence" value="ECO:0007669"/>
    <property type="project" value="TreeGrafter"/>
</dbReference>
<keyword evidence="2" id="KW-0479">Metal-binding</keyword>
<accession>A0A0C1BUX7</accession>
<organism evidence="10 11">
    <name type="scientific">Aspergillus ustus</name>
    <dbReference type="NCBI Taxonomy" id="40382"/>
    <lineage>
        <taxon>Eukaryota</taxon>
        <taxon>Fungi</taxon>
        <taxon>Dikarya</taxon>
        <taxon>Ascomycota</taxon>
        <taxon>Pezizomycotina</taxon>
        <taxon>Eurotiomycetes</taxon>
        <taxon>Eurotiomycetidae</taxon>
        <taxon>Eurotiales</taxon>
        <taxon>Aspergillaceae</taxon>
        <taxon>Aspergillus</taxon>
        <taxon>Aspergillus subgen. Nidulantes</taxon>
    </lineage>
</organism>
<reference evidence="10 11" key="1">
    <citation type="submission" date="2014-11" db="EMBL/GenBank/DDBJ databases">
        <title>Genomics derived discovery of secondary metabolites biosynthetic gene clusters in Aspergillus ustus.</title>
        <authorList>
            <person name="Pi B."/>
            <person name="Dai F."/>
            <person name="Song X."/>
            <person name="Zhu C."/>
            <person name="Li H."/>
            <person name="Yu D."/>
        </authorList>
    </citation>
    <scope>NUCLEOTIDE SEQUENCE [LARGE SCALE GENOMIC DNA]</scope>
    <source>
        <strain evidence="10 11">3.3904</strain>
    </source>
</reference>
<gene>
    <name evidence="10" type="ORF">HK57_00149</name>
</gene>
<comment type="caution">
    <text evidence="10">The sequence shown here is derived from an EMBL/GenBank/DDBJ whole genome shotgun (WGS) entry which is preliminary data.</text>
</comment>
<dbReference type="GO" id="GO:0046872">
    <property type="term" value="F:metal ion binding"/>
    <property type="evidence" value="ECO:0007669"/>
    <property type="project" value="UniProtKB-KW"/>
</dbReference>
<keyword evidence="5 8" id="KW-0456">Lyase</keyword>
<keyword evidence="3 8" id="KW-0210">Decarboxylase</keyword>
<dbReference type="GO" id="GO:0047596">
    <property type="term" value="F:6-methylsalicylate decarboxylase activity"/>
    <property type="evidence" value="ECO:0007669"/>
    <property type="project" value="UniProtKB-EC"/>
</dbReference>
<keyword evidence="11" id="KW-1185">Reference proteome</keyword>
<name>A0A0C1BUX7_ASPUT</name>
<evidence type="ECO:0000313" key="11">
    <source>
        <dbReference type="Proteomes" id="UP000053475"/>
    </source>
</evidence>
<dbReference type="GO" id="GO:0016787">
    <property type="term" value="F:hydrolase activity"/>
    <property type="evidence" value="ECO:0007669"/>
    <property type="project" value="InterPro"/>
</dbReference>
<feature type="domain" description="Amidohydrolase-related" evidence="9">
    <location>
        <begin position="14"/>
        <end position="299"/>
    </location>
</feature>
<dbReference type="Pfam" id="PF04909">
    <property type="entry name" value="Amidohydro_2"/>
    <property type="match status" value="1"/>
</dbReference>
<evidence type="ECO:0000256" key="1">
    <source>
        <dbReference type="ARBA" id="ARBA00005871"/>
    </source>
</evidence>
<evidence type="ECO:0000256" key="5">
    <source>
        <dbReference type="ARBA" id="ARBA00023239"/>
    </source>
</evidence>
<dbReference type="Proteomes" id="UP000053475">
    <property type="component" value="Unassembled WGS sequence"/>
</dbReference>
<dbReference type="AlphaFoldDB" id="A0A0C1BUX7"/>
<evidence type="ECO:0000256" key="7">
    <source>
        <dbReference type="ARBA" id="ARBA00038889"/>
    </source>
</evidence>
<evidence type="ECO:0000313" key="10">
    <source>
        <dbReference type="EMBL" id="KIA75366.1"/>
    </source>
</evidence>
<comment type="catalytic activity">
    <reaction evidence="6">
        <text>6-methylsalicylate + H(+) = 3-methylphenol + CO2</text>
        <dbReference type="Rhea" id="RHEA:23112"/>
        <dbReference type="ChEBI" id="CHEBI:15378"/>
        <dbReference type="ChEBI" id="CHEBI:16526"/>
        <dbReference type="ChEBI" id="CHEBI:17231"/>
        <dbReference type="ChEBI" id="CHEBI:36658"/>
        <dbReference type="EC" id="4.1.1.52"/>
    </reaction>
    <physiologicalReaction direction="left-to-right" evidence="6">
        <dbReference type="Rhea" id="RHEA:23113"/>
    </physiologicalReaction>
</comment>
<dbReference type="EMBL" id="JOMC01000206">
    <property type="protein sequence ID" value="KIA75366.1"/>
    <property type="molecule type" value="Genomic_DNA"/>
</dbReference>